<feature type="transmembrane region" description="Helical" evidence="2">
    <location>
        <begin position="33"/>
        <end position="54"/>
    </location>
</feature>
<sequence>MDTAALLASKDLYAHAYPPPYVPISIATAEGPYLILIFALTLLFGVNLALYAMYLHLFCSLPFFSSGHHARDPVLLQLAVFICVACNAILAILGFIAYYHASLIELYSEKGFNVNKIEWFVPVYHILQAIPEAIGQIYFTLRIARLFNARLLSTRFALIIAFIGILAQFVIMTWLGAAFLNVGYKSHLLVPSIRLWIKGIILAWVLIFVALELAMTITTLVRLVVLRRQTRMDAARRVIFNLAVYSLHGQVLLSGSSLACLYLFDNSVEGWYTPMYLVNGALYTAVMLANLNYRVVVAGAMKQAQSEYSPSSDEERKAGRAQGFRLDQVRTVTEPSTSMTIVPEEVHETEHNEEDGGQESRDMWRRQSDTVIASMFNTTSQHQIEPRAQSQAHLFHSQSGPQDHCGNVFSRKDSEEFVNPDSVARGFKRGKAKSPMPLVLITTRTSLETNEKDLNF</sequence>
<feature type="transmembrane region" description="Helical" evidence="2">
    <location>
        <begin position="200"/>
        <end position="226"/>
    </location>
</feature>
<accession>A0A077R5W9</accession>
<keyword evidence="2" id="KW-0472">Membrane</keyword>
<dbReference type="AlphaFoldDB" id="A0A077R5W9"/>
<evidence type="ECO:0000256" key="1">
    <source>
        <dbReference type="SAM" id="MobiDB-lite"/>
    </source>
</evidence>
<keyword evidence="2" id="KW-1133">Transmembrane helix</keyword>
<feature type="transmembrane region" description="Helical" evidence="2">
    <location>
        <begin position="74"/>
        <end position="99"/>
    </location>
</feature>
<protein>
    <submittedName>
        <fullName evidence="3">Uncharacterized protein</fullName>
    </submittedName>
</protein>
<proteinExistence type="predicted"/>
<reference evidence="3" key="1">
    <citation type="journal article" date="2014" name="Genome Biol. Evol.">
        <title>Gene Loss Rather Than Gene Gain Is Associated with a Host Jump from Monocots to Dicots in the Smut Fungus Melanopsichium pennsylvanicum.</title>
        <authorList>
            <person name="Sharma R."/>
            <person name="Mishra B."/>
            <person name="Runge F."/>
            <person name="Thines M."/>
        </authorList>
    </citation>
    <scope>NUCLEOTIDE SEQUENCE</scope>
    <source>
        <strain evidence="3">4</strain>
    </source>
</reference>
<organism evidence="3">
    <name type="scientific">Melanopsichium pennsylvanicum 4</name>
    <dbReference type="NCBI Taxonomy" id="1398559"/>
    <lineage>
        <taxon>Eukaryota</taxon>
        <taxon>Fungi</taxon>
        <taxon>Dikarya</taxon>
        <taxon>Basidiomycota</taxon>
        <taxon>Ustilaginomycotina</taxon>
        <taxon>Ustilaginomycetes</taxon>
        <taxon>Ustilaginales</taxon>
        <taxon>Ustilaginaceae</taxon>
        <taxon>Melanopsichium</taxon>
    </lineage>
</organism>
<dbReference type="EMBL" id="HG529610">
    <property type="protein sequence ID" value="CDI54348.1"/>
    <property type="molecule type" value="Genomic_DNA"/>
</dbReference>
<evidence type="ECO:0000256" key="2">
    <source>
        <dbReference type="SAM" id="Phobius"/>
    </source>
</evidence>
<name>A0A077R5W9_9BASI</name>
<feature type="compositionally biased region" description="Polar residues" evidence="1">
    <location>
        <begin position="390"/>
        <end position="401"/>
    </location>
</feature>
<feature type="transmembrane region" description="Helical" evidence="2">
    <location>
        <begin position="156"/>
        <end position="180"/>
    </location>
</feature>
<feature type="region of interest" description="Disordered" evidence="1">
    <location>
        <begin position="390"/>
        <end position="409"/>
    </location>
</feature>
<feature type="transmembrane region" description="Helical" evidence="2">
    <location>
        <begin position="238"/>
        <end position="264"/>
    </location>
</feature>
<evidence type="ECO:0000313" key="3">
    <source>
        <dbReference type="EMBL" id="CDI54348.1"/>
    </source>
</evidence>
<feature type="transmembrane region" description="Helical" evidence="2">
    <location>
        <begin position="276"/>
        <end position="293"/>
    </location>
</feature>
<keyword evidence="2" id="KW-0812">Transmembrane</keyword>